<organism evidence="1">
    <name type="scientific">Zea mays</name>
    <name type="common">Maize</name>
    <dbReference type="NCBI Taxonomy" id="4577"/>
    <lineage>
        <taxon>Eukaryota</taxon>
        <taxon>Viridiplantae</taxon>
        <taxon>Streptophyta</taxon>
        <taxon>Embryophyta</taxon>
        <taxon>Tracheophyta</taxon>
        <taxon>Spermatophyta</taxon>
        <taxon>Magnoliopsida</taxon>
        <taxon>Liliopsida</taxon>
        <taxon>Poales</taxon>
        <taxon>Poaceae</taxon>
        <taxon>PACMAD clade</taxon>
        <taxon>Panicoideae</taxon>
        <taxon>Andropogonodae</taxon>
        <taxon>Andropogoneae</taxon>
        <taxon>Tripsacinae</taxon>
        <taxon>Zea</taxon>
    </lineage>
</organism>
<dbReference type="PANTHER" id="PTHR12246">
    <property type="entry name" value="PALMITOYLTRANSFERASE ZDHHC16"/>
    <property type="match status" value="1"/>
</dbReference>
<dbReference type="ExpressionAtlas" id="A0A1D6HPN9">
    <property type="expression patterns" value="baseline and differential"/>
</dbReference>
<sequence>MGIMEMQILAGVLLFFLSLTIGSLLGWHIYLLCHNMTTIEYREAVRARWLAKKSGQKYRHRFDLGILKNIQMILGPNILCWLCPTATGHLNDGTEFQITNN</sequence>
<proteinExistence type="predicted"/>
<accession>A0A1D6HPN9</accession>
<dbReference type="InterPro" id="IPR039859">
    <property type="entry name" value="PFA4/ZDH16/20/ERF2-like"/>
</dbReference>
<evidence type="ECO:0008006" key="2">
    <source>
        <dbReference type="Google" id="ProtNLM"/>
    </source>
</evidence>
<gene>
    <name evidence="1" type="ORF">ZEAMMB73_Zm00001d018494</name>
</gene>
<evidence type="ECO:0000313" key="1">
    <source>
        <dbReference type="EMBL" id="AQK76240.1"/>
    </source>
</evidence>
<dbReference type="EMBL" id="CM000781">
    <property type="protein sequence ID" value="AQK76240.1"/>
    <property type="molecule type" value="Genomic_DNA"/>
</dbReference>
<protein>
    <recommendedName>
        <fullName evidence="2">Protein S-acyltransferase</fullName>
    </recommendedName>
</protein>
<dbReference type="AlphaFoldDB" id="A0A1D6HPN9"/>
<reference evidence="1" key="1">
    <citation type="submission" date="2015-12" db="EMBL/GenBank/DDBJ databases">
        <title>Update maize B73 reference genome by single molecule sequencing technologies.</title>
        <authorList>
            <consortium name="Maize Genome Sequencing Project"/>
            <person name="Ware D."/>
        </authorList>
    </citation>
    <scope>NUCLEOTIDE SEQUENCE</scope>
    <source>
        <tissue evidence="1">Seedling</tissue>
    </source>
</reference>
<name>A0A1D6HPN9_MAIZE</name>
<dbReference type="GO" id="GO:0016409">
    <property type="term" value="F:palmitoyltransferase activity"/>
    <property type="evidence" value="ECO:0007669"/>
    <property type="project" value="InterPro"/>
</dbReference>